<proteinExistence type="predicted"/>
<dbReference type="PANTHER" id="PTHR24094:SF15">
    <property type="entry name" value="AMP-DEPENDENT SYNTHETASE_LIGASE DOMAIN-CONTAINING PROTEIN-RELATED"/>
    <property type="match status" value="1"/>
</dbReference>
<reference evidence="3 4" key="1">
    <citation type="submission" date="2017-01" db="EMBL/GenBank/DDBJ databases">
        <authorList>
            <person name="Mah S.A."/>
            <person name="Swanson W.J."/>
            <person name="Moy G.W."/>
            <person name="Vacquier V.D."/>
        </authorList>
    </citation>
    <scope>NUCLEOTIDE SEQUENCE [LARGE SCALE GENOMIC DNA]</scope>
    <source>
        <strain evidence="3 4">CPCC 203464</strain>
    </source>
</reference>
<evidence type="ECO:0000313" key="4">
    <source>
        <dbReference type="Proteomes" id="UP000186218"/>
    </source>
</evidence>
<name>A0A1N7G5A3_9NOCA</name>
<gene>
    <name evidence="3" type="ORF">SAMN05445060_2515</name>
</gene>
<feature type="domain" description="GmrSD restriction endonucleases C-terminal" evidence="2">
    <location>
        <begin position="114"/>
        <end position="241"/>
    </location>
</feature>
<dbReference type="Pfam" id="PF07510">
    <property type="entry name" value="GmrSD_C"/>
    <property type="match status" value="1"/>
</dbReference>
<accession>A0A1N7G5A3</accession>
<protein>
    <recommendedName>
        <fullName evidence="2">GmrSD restriction endonucleases C-terminal domain-containing protein</fullName>
    </recommendedName>
</protein>
<dbReference type="EMBL" id="FTNT01000007">
    <property type="protein sequence ID" value="SIS07751.1"/>
    <property type="molecule type" value="Genomic_DNA"/>
</dbReference>
<dbReference type="InterPro" id="IPR011089">
    <property type="entry name" value="GmrSD_C"/>
</dbReference>
<dbReference type="STRING" id="1344003.SAMN05445060_2515"/>
<keyword evidence="1" id="KW-0472">Membrane</keyword>
<feature type="transmembrane region" description="Helical" evidence="1">
    <location>
        <begin position="35"/>
        <end position="54"/>
    </location>
</feature>
<keyword evidence="1" id="KW-1133">Transmembrane helix</keyword>
<organism evidence="3 4">
    <name type="scientific">Williamsia sterculiae</name>
    <dbReference type="NCBI Taxonomy" id="1344003"/>
    <lineage>
        <taxon>Bacteria</taxon>
        <taxon>Bacillati</taxon>
        <taxon>Actinomycetota</taxon>
        <taxon>Actinomycetes</taxon>
        <taxon>Mycobacteriales</taxon>
        <taxon>Nocardiaceae</taxon>
        <taxon>Williamsia</taxon>
    </lineage>
</organism>
<keyword evidence="4" id="KW-1185">Reference proteome</keyword>
<sequence>MVTAAQALRRLRRRLRHTRGARWLLHEYAMLPSRWWLVTCVFTVSAVLVAIGVVGDRRPSASRVDPAVVRVITEALGRVSTTPVRVKRVGYVRSAFGTAWTDSTDAAWGRNGCDTRDDILRRDLRDITTAATDDCPTAVATGEFTSPYTGDWISFRRGAGTGTAVQIDHIVPLAYAWDMGAGDWSEATRTRFANDPANLVAVDGRSNQDKSDQQPALWMPARRGFHCQYAVQFVLMVDTYGLRLDLPTTRTLRQALGRC</sequence>
<dbReference type="PANTHER" id="PTHR24094">
    <property type="entry name" value="SECRETED PROTEIN"/>
    <property type="match status" value="1"/>
</dbReference>
<dbReference type="AlphaFoldDB" id="A0A1N7G5A3"/>
<keyword evidence="1" id="KW-0812">Transmembrane</keyword>
<dbReference type="Proteomes" id="UP000186218">
    <property type="component" value="Unassembled WGS sequence"/>
</dbReference>
<evidence type="ECO:0000256" key="1">
    <source>
        <dbReference type="SAM" id="Phobius"/>
    </source>
</evidence>
<evidence type="ECO:0000313" key="3">
    <source>
        <dbReference type="EMBL" id="SIS07751.1"/>
    </source>
</evidence>
<evidence type="ECO:0000259" key="2">
    <source>
        <dbReference type="Pfam" id="PF07510"/>
    </source>
</evidence>